<dbReference type="InterPro" id="IPR003781">
    <property type="entry name" value="CoA-bd"/>
</dbReference>
<dbReference type="SUPFAM" id="SSF51735">
    <property type="entry name" value="NAD(P)-binding Rossmann-fold domains"/>
    <property type="match status" value="1"/>
</dbReference>
<dbReference type="AlphaFoldDB" id="A0A971M5R8"/>
<reference evidence="6" key="1">
    <citation type="journal article" date="2020" name="Biotechnol. Biofuels">
        <title>New insights from the biogas microbiome by comprehensive genome-resolved metagenomics of nearly 1600 species originating from multiple anaerobic digesters.</title>
        <authorList>
            <person name="Campanaro S."/>
            <person name="Treu L."/>
            <person name="Rodriguez-R L.M."/>
            <person name="Kovalovszki A."/>
            <person name="Ziels R.M."/>
            <person name="Maus I."/>
            <person name="Zhu X."/>
            <person name="Kougias P.G."/>
            <person name="Basile A."/>
            <person name="Luo G."/>
            <person name="Schluter A."/>
            <person name="Konstantinidis K.T."/>
            <person name="Angelidaki I."/>
        </authorList>
    </citation>
    <scope>NUCLEOTIDE SEQUENCE</scope>
    <source>
        <strain evidence="6">AS06rmzACSIP_7</strain>
    </source>
</reference>
<evidence type="ECO:0000256" key="4">
    <source>
        <dbReference type="PIRSR" id="PIRSR001553-1"/>
    </source>
</evidence>
<keyword evidence="2" id="KW-0547">Nucleotide-binding</keyword>
<proteinExistence type="inferred from homology"/>
<organism evidence="6 7">
    <name type="scientific">Syntrophorhabdus aromaticivorans</name>
    <dbReference type="NCBI Taxonomy" id="328301"/>
    <lineage>
        <taxon>Bacteria</taxon>
        <taxon>Pseudomonadati</taxon>
        <taxon>Thermodesulfobacteriota</taxon>
        <taxon>Syntrophorhabdia</taxon>
        <taxon>Syntrophorhabdales</taxon>
        <taxon>Syntrophorhabdaceae</taxon>
        <taxon>Syntrophorhabdus</taxon>
    </lineage>
</organism>
<evidence type="ECO:0000313" key="6">
    <source>
        <dbReference type="EMBL" id="NLW35601.1"/>
    </source>
</evidence>
<evidence type="ECO:0000256" key="1">
    <source>
        <dbReference type="ARBA" id="ARBA00022598"/>
    </source>
</evidence>
<dbReference type="Gene3D" id="3.40.50.720">
    <property type="entry name" value="NAD(P)-binding Rossmann-like Domain"/>
    <property type="match status" value="1"/>
</dbReference>
<dbReference type="SUPFAM" id="SSF52210">
    <property type="entry name" value="Succinyl-CoA synthetase domains"/>
    <property type="match status" value="1"/>
</dbReference>
<keyword evidence="1 6" id="KW-0436">Ligase</keyword>
<dbReference type="PANTHER" id="PTHR11117">
    <property type="entry name" value="SUCCINYL-COA LIGASE SUBUNIT ALPHA"/>
    <property type="match status" value="1"/>
</dbReference>
<dbReference type="EC" id="6.2.1.5" evidence="6"/>
<dbReference type="InterPro" id="IPR005810">
    <property type="entry name" value="CoA_lig_alpha"/>
</dbReference>
<dbReference type="EMBL" id="JAAYEE010000146">
    <property type="protein sequence ID" value="NLW35601.1"/>
    <property type="molecule type" value="Genomic_DNA"/>
</dbReference>
<dbReference type="SMART" id="SM00881">
    <property type="entry name" value="CoA_binding"/>
    <property type="match status" value="1"/>
</dbReference>
<sequence>MSILINDSTRVIVQGITGRIGSTQTHWMLEYGTKVVGGVTPGKGGSTVEGVPVFDSVKEAVQETGANASVFFVPAAFVLDAFLETIDAGVKLIVVVPEHIPVKDVLRMRSYASEKGVFALGPTTPGILVPGKGKMGIMPASLFAPGRVGIISRSGTLSYEFAGILSESSVGQSTVVGMGADPVVLRNLADILELFQEDEGTDAVIVVGEVGGEQEEKAAGFIARKMTKPVAAYIAGRYSPQGKRMGHAGAIVRGAAGTVAGKQEAMRAAGVEVLQSPQHVAEWAKKHNLR</sequence>
<feature type="active site" description="Tele-phosphohistidine intermediate" evidence="4">
    <location>
        <position position="247"/>
    </location>
</feature>
<dbReference type="NCBIfam" id="NF004230">
    <property type="entry name" value="PRK05678.1"/>
    <property type="match status" value="1"/>
</dbReference>
<dbReference type="PANTHER" id="PTHR11117:SF2">
    <property type="entry name" value="SUCCINATE--COA LIGASE [ADP_GDP-FORMING] SUBUNIT ALPHA, MITOCHONDRIAL"/>
    <property type="match status" value="1"/>
</dbReference>
<dbReference type="Pfam" id="PF00549">
    <property type="entry name" value="Ligase_CoA"/>
    <property type="match status" value="1"/>
</dbReference>
<protein>
    <submittedName>
        <fullName evidence="6">Succinate--CoA ligase subunit alpha</fullName>
        <ecNumber evidence="6">6.2.1.5</ecNumber>
    </submittedName>
</protein>
<dbReference type="Pfam" id="PF02629">
    <property type="entry name" value="CoA_binding"/>
    <property type="match status" value="1"/>
</dbReference>
<dbReference type="Proteomes" id="UP000777265">
    <property type="component" value="Unassembled WGS sequence"/>
</dbReference>
<dbReference type="InterPro" id="IPR005811">
    <property type="entry name" value="SUCC_ACL_C"/>
</dbReference>
<dbReference type="GO" id="GO:0004776">
    <property type="term" value="F:succinate-CoA ligase (GDP-forming) activity"/>
    <property type="evidence" value="ECO:0007669"/>
    <property type="project" value="TreeGrafter"/>
</dbReference>
<name>A0A971M5R8_9BACT</name>
<gene>
    <name evidence="6" type="primary">sucD</name>
    <name evidence="6" type="ORF">GXY80_09005</name>
</gene>
<comment type="similarity">
    <text evidence="3">Belongs to the succinate/malate CoA ligase alpha subunit family.</text>
</comment>
<dbReference type="GO" id="GO:0009361">
    <property type="term" value="C:succinate-CoA ligase complex (ADP-forming)"/>
    <property type="evidence" value="ECO:0007669"/>
    <property type="project" value="TreeGrafter"/>
</dbReference>
<feature type="domain" description="CoA-binding" evidence="5">
    <location>
        <begin position="4"/>
        <end position="100"/>
    </location>
</feature>
<dbReference type="NCBIfam" id="TIGR01019">
    <property type="entry name" value="sucCoAalpha"/>
    <property type="match status" value="1"/>
</dbReference>
<dbReference type="FunFam" id="3.40.50.720:FF:000277">
    <property type="entry name" value="Succinate--CoA ligase [ADP-forming] subunit alpha"/>
    <property type="match status" value="1"/>
</dbReference>
<dbReference type="Gene3D" id="3.40.50.261">
    <property type="entry name" value="Succinyl-CoA synthetase domains"/>
    <property type="match status" value="1"/>
</dbReference>
<evidence type="ECO:0000259" key="5">
    <source>
        <dbReference type="SMART" id="SM00881"/>
    </source>
</evidence>
<dbReference type="InterPro" id="IPR036291">
    <property type="entry name" value="NAD(P)-bd_dom_sf"/>
</dbReference>
<dbReference type="PRINTS" id="PR01798">
    <property type="entry name" value="SCOASYNTHASE"/>
</dbReference>
<dbReference type="GO" id="GO:0006099">
    <property type="term" value="P:tricarboxylic acid cycle"/>
    <property type="evidence" value="ECO:0007669"/>
    <property type="project" value="TreeGrafter"/>
</dbReference>
<dbReference type="PIRSF" id="PIRSF001553">
    <property type="entry name" value="SucCS_alpha"/>
    <property type="match status" value="1"/>
</dbReference>
<evidence type="ECO:0000313" key="7">
    <source>
        <dbReference type="Proteomes" id="UP000777265"/>
    </source>
</evidence>
<evidence type="ECO:0000256" key="2">
    <source>
        <dbReference type="ARBA" id="ARBA00022741"/>
    </source>
</evidence>
<dbReference type="GO" id="GO:0000166">
    <property type="term" value="F:nucleotide binding"/>
    <property type="evidence" value="ECO:0007669"/>
    <property type="project" value="UniProtKB-KW"/>
</dbReference>
<reference evidence="6" key="2">
    <citation type="submission" date="2020-01" db="EMBL/GenBank/DDBJ databases">
        <authorList>
            <person name="Campanaro S."/>
        </authorList>
    </citation>
    <scope>NUCLEOTIDE SEQUENCE</scope>
    <source>
        <strain evidence="6">AS06rmzACSIP_7</strain>
    </source>
</reference>
<dbReference type="GO" id="GO:0004775">
    <property type="term" value="F:succinate-CoA ligase (ADP-forming) activity"/>
    <property type="evidence" value="ECO:0007669"/>
    <property type="project" value="UniProtKB-EC"/>
</dbReference>
<accession>A0A971M5R8</accession>
<dbReference type="InterPro" id="IPR016102">
    <property type="entry name" value="Succinyl-CoA_synth-like"/>
</dbReference>
<evidence type="ECO:0000256" key="3">
    <source>
        <dbReference type="ARBA" id="ARBA00060724"/>
    </source>
</evidence>
<comment type="caution">
    <text evidence="6">The sequence shown here is derived from an EMBL/GenBank/DDBJ whole genome shotgun (WGS) entry which is preliminary data.</text>
</comment>